<dbReference type="InterPro" id="IPR018691">
    <property type="entry name" value="DUF2188"/>
</dbReference>
<proteinExistence type="predicted"/>
<name>A0A1H1N8B1_9ACTN</name>
<evidence type="ECO:0008006" key="4">
    <source>
        <dbReference type="Google" id="ProtNLM"/>
    </source>
</evidence>
<sequence>MAHAQFHVVPDDGVWRVEENGQELSTHQTQQEAIDDARHRAQTVRPSQVIIHGRDGRIQDESTYGDDPFPPRG</sequence>
<dbReference type="EMBL" id="LT629772">
    <property type="protein sequence ID" value="SDR95263.1"/>
    <property type="molecule type" value="Genomic_DNA"/>
</dbReference>
<feature type="compositionally biased region" description="Polar residues" evidence="1">
    <location>
        <begin position="22"/>
        <end position="32"/>
    </location>
</feature>
<accession>A0A1H1N8B1</accession>
<keyword evidence="3" id="KW-1185">Reference proteome</keyword>
<dbReference type="OrthoDB" id="5194813at2"/>
<evidence type="ECO:0000256" key="1">
    <source>
        <dbReference type="SAM" id="MobiDB-lite"/>
    </source>
</evidence>
<dbReference type="Proteomes" id="UP000199103">
    <property type="component" value="Chromosome I"/>
</dbReference>
<organism evidence="2 3">
    <name type="scientific">Microlunatus soli</name>
    <dbReference type="NCBI Taxonomy" id="630515"/>
    <lineage>
        <taxon>Bacteria</taxon>
        <taxon>Bacillati</taxon>
        <taxon>Actinomycetota</taxon>
        <taxon>Actinomycetes</taxon>
        <taxon>Propionibacteriales</taxon>
        <taxon>Propionibacteriaceae</taxon>
        <taxon>Microlunatus</taxon>
    </lineage>
</organism>
<evidence type="ECO:0000313" key="2">
    <source>
        <dbReference type="EMBL" id="SDR95263.1"/>
    </source>
</evidence>
<dbReference type="RefSeq" id="WP_091519125.1">
    <property type="nucleotide sequence ID" value="NZ_LT629772.1"/>
</dbReference>
<feature type="region of interest" description="Disordered" evidence="1">
    <location>
        <begin position="21"/>
        <end position="73"/>
    </location>
</feature>
<dbReference type="AlphaFoldDB" id="A0A1H1N8B1"/>
<gene>
    <name evidence="2" type="ORF">SAMN04489812_0422</name>
</gene>
<protein>
    <recommendedName>
        <fullName evidence="4">DUF2188 domain-containing protein</fullName>
    </recommendedName>
</protein>
<reference evidence="2 3" key="1">
    <citation type="submission" date="2016-10" db="EMBL/GenBank/DDBJ databases">
        <authorList>
            <person name="de Groot N.N."/>
        </authorList>
    </citation>
    <scope>NUCLEOTIDE SEQUENCE [LARGE SCALE GENOMIC DNA]</scope>
    <source>
        <strain evidence="2 3">DSM 21800</strain>
    </source>
</reference>
<evidence type="ECO:0000313" key="3">
    <source>
        <dbReference type="Proteomes" id="UP000199103"/>
    </source>
</evidence>
<dbReference type="Pfam" id="PF09954">
    <property type="entry name" value="DUF2188"/>
    <property type="match status" value="1"/>
</dbReference>